<accession>A0A4Q7J5Z0</accession>
<dbReference type="EMBL" id="SFCC01000011">
    <property type="protein sequence ID" value="RZQ61713.1"/>
    <property type="molecule type" value="Genomic_DNA"/>
</dbReference>
<protein>
    <recommendedName>
        <fullName evidence="4">Integral membrane protein</fullName>
    </recommendedName>
</protein>
<keyword evidence="1" id="KW-0812">Transmembrane</keyword>
<dbReference type="OrthoDB" id="3828660at2"/>
<name>A0A4Q7J5Z0_9PSEU</name>
<feature type="transmembrane region" description="Helical" evidence="1">
    <location>
        <begin position="68"/>
        <end position="88"/>
    </location>
</feature>
<keyword evidence="3" id="KW-1185">Reference proteome</keyword>
<evidence type="ECO:0000256" key="1">
    <source>
        <dbReference type="SAM" id="Phobius"/>
    </source>
</evidence>
<feature type="transmembrane region" description="Helical" evidence="1">
    <location>
        <begin position="6"/>
        <end position="25"/>
    </location>
</feature>
<reference evidence="2 3" key="1">
    <citation type="submission" date="2019-02" db="EMBL/GenBank/DDBJ databases">
        <title>Draft genome sequence of Amycolatopsis sp. 8-3EHSu isolated from roots of Suaeda maritima.</title>
        <authorList>
            <person name="Duangmal K."/>
            <person name="Chantavorakit T."/>
        </authorList>
    </citation>
    <scope>NUCLEOTIDE SEQUENCE [LARGE SCALE GENOMIC DNA]</scope>
    <source>
        <strain evidence="2 3">8-3EHSu</strain>
    </source>
</reference>
<organism evidence="2 3">
    <name type="scientific">Amycolatopsis suaedae</name>
    <dbReference type="NCBI Taxonomy" id="2510978"/>
    <lineage>
        <taxon>Bacteria</taxon>
        <taxon>Bacillati</taxon>
        <taxon>Actinomycetota</taxon>
        <taxon>Actinomycetes</taxon>
        <taxon>Pseudonocardiales</taxon>
        <taxon>Pseudonocardiaceae</taxon>
        <taxon>Amycolatopsis</taxon>
    </lineage>
</organism>
<dbReference type="AlphaFoldDB" id="A0A4Q7J5Z0"/>
<proteinExistence type="predicted"/>
<evidence type="ECO:0000313" key="3">
    <source>
        <dbReference type="Proteomes" id="UP000292003"/>
    </source>
</evidence>
<feature type="transmembrane region" description="Helical" evidence="1">
    <location>
        <begin position="95"/>
        <end position="116"/>
    </location>
</feature>
<dbReference type="Proteomes" id="UP000292003">
    <property type="component" value="Unassembled WGS sequence"/>
</dbReference>
<dbReference type="RefSeq" id="WP_130477445.1">
    <property type="nucleotide sequence ID" value="NZ_SFCC01000011.1"/>
</dbReference>
<keyword evidence="1" id="KW-1133">Transmembrane helix</keyword>
<keyword evidence="1" id="KW-0472">Membrane</keyword>
<gene>
    <name evidence="2" type="ORF">EWH70_22410</name>
</gene>
<feature type="transmembrane region" description="Helical" evidence="1">
    <location>
        <begin position="32"/>
        <end position="56"/>
    </location>
</feature>
<comment type="caution">
    <text evidence="2">The sequence shown here is derived from an EMBL/GenBank/DDBJ whole genome shotgun (WGS) entry which is preliminary data.</text>
</comment>
<evidence type="ECO:0000313" key="2">
    <source>
        <dbReference type="EMBL" id="RZQ61713.1"/>
    </source>
</evidence>
<sequence>MVDALATGLIIATLLGALWALVLVIRNRRPDTFLLIALGVIELAFVVQLVIGVVKLVGTDRPVSGASFVGYLIGCLIILPIAVAWSLAERSRWGTAVLIVACLALPVMIVRMQQIWDGHA</sequence>
<evidence type="ECO:0008006" key="4">
    <source>
        <dbReference type="Google" id="ProtNLM"/>
    </source>
</evidence>